<dbReference type="SUPFAM" id="SSF51604">
    <property type="entry name" value="Enolase C-terminal domain-like"/>
    <property type="match status" value="1"/>
</dbReference>
<keyword evidence="3" id="KW-0413">Isomerase</keyword>
<dbReference type="EMBL" id="AZAC01000004">
    <property type="protein sequence ID" value="KIX15106.1"/>
    <property type="molecule type" value="Genomic_DNA"/>
</dbReference>
<feature type="domain" description="Mandelate racemase/muconate lactonizing enzyme C-terminal" evidence="2">
    <location>
        <begin position="141"/>
        <end position="238"/>
    </location>
</feature>
<dbReference type="Proteomes" id="UP000032233">
    <property type="component" value="Unassembled WGS sequence"/>
</dbReference>
<dbReference type="OrthoDB" id="9802699at2"/>
<gene>
    <name evidence="3" type="ORF">X474_04915</name>
</gene>
<dbReference type="GO" id="GO:0009063">
    <property type="term" value="P:amino acid catabolic process"/>
    <property type="evidence" value="ECO:0007669"/>
    <property type="project" value="InterPro"/>
</dbReference>
<dbReference type="Gene3D" id="3.30.390.10">
    <property type="entry name" value="Enolase-like, N-terminal domain"/>
    <property type="match status" value="1"/>
</dbReference>
<dbReference type="InterPro" id="IPR018110">
    <property type="entry name" value="Mandel_Rmase/mucon_lact_enz_CS"/>
</dbReference>
<dbReference type="AlphaFoldDB" id="A0A0D2JH91"/>
<organism evidence="3 4">
    <name type="scientific">Dethiosulfatarculus sandiegensis</name>
    <dbReference type="NCBI Taxonomy" id="1429043"/>
    <lineage>
        <taxon>Bacteria</taxon>
        <taxon>Pseudomonadati</taxon>
        <taxon>Thermodesulfobacteriota</taxon>
        <taxon>Desulfarculia</taxon>
        <taxon>Desulfarculales</taxon>
        <taxon>Desulfarculaceae</taxon>
        <taxon>Dethiosulfatarculus</taxon>
    </lineage>
</organism>
<comment type="caution">
    <text evidence="3">The sequence shown here is derived from an EMBL/GenBank/DDBJ whole genome shotgun (WGS) entry which is preliminary data.</text>
</comment>
<evidence type="ECO:0000259" key="2">
    <source>
        <dbReference type="SMART" id="SM00922"/>
    </source>
</evidence>
<sequence>MRIRLLQNHIHYHPGLVLHTASSGAVGHLAELYLVLEENRQVLGIGEVRENIAYLNGLDLEQVRAAVATLLDEIRWEAGPQEIIEDLRSQTENHPAVARALVDSAMHDWWARQNNLSVSENLGHSFSPYHGTNQCIFWCSDDHCLEMAQGYFNRNFKELKLRVGIAEFDRDIKRISMLRQKLGSGVKLAVDANGVWNHQQALNYIDRLAELGIAYVEQPIAPGDWHKLGDLAEKSPIPIMLDESIASLDDVKRAVDTHENLAVHLKIVKIGGITPLLEAADIINRNQRILMIGQMNEGSGATAAAYQCAIIAKPKYAELYGADGLQDDVLGEIGYEDGKVIIKDRLGIGVRFNRMPDACLWEKSV</sequence>
<dbReference type="SFLD" id="SFLDS00001">
    <property type="entry name" value="Enolase"/>
    <property type="match status" value="1"/>
</dbReference>
<keyword evidence="1" id="KW-0479">Metal-binding</keyword>
<name>A0A0D2JH91_9BACT</name>
<dbReference type="Gene3D" id="3.20.20.120">
    <property type="entry name" value="Enolase-like C-terminal domain"/>
    <property type="match status" value="1"/>
</dbReference>
<evidence type="ECO:0000313" key="3">
    <source>
        <dbReference type="EMBL" id="KIX15106.1"/>
    </source>
</evidence>
<dbReference type="SUPFAM" id="SSF54826">
    <property type="entry name" value="Enolase N-terminal domain-like"/>
    <property type="match status" value="1"/>
</dbReference>
<accession>A0A0D2JH91</accession>
<proteinExistence type="predicted"/>
<dbReference type="PANTHER" id="PTHR48073:SF2">
    <property type="entry name" value="O-SUCCINYLBENZOATE SYNTHASE"/>
    <property type="match status" value="1"/>
</dbReference>
<dbReference type="InterPro" id="IPR029065">
    <property type="entry name" value="Enolase_C-like"/>
</dbReference>
<dbReference type="InterPro" id="IPR029017">
    <property type="entry name" value="Enolase-like_N"/>
</dbReference>
<dbReference type="InParanoid" id="A0A0D2JH91"/>
<protein>
    <submittedName>
        <fullName evidence="3">Muconate cycloisomerase</fullName>
    </submittedName>
</protein>
<dbReference type="PANTHER" id="PTHR48073">
    <property type="entry name" value="O-SUCCINYLBENZOATE SYNTHASE-RELATED"/>
    <property type="match status" value="1"/>
</dbReference>
<dbReference type="STRING" id="1429043.X474_04915"/>
<evidence type="ECO:0000313" key="4">
    <source>
        <dbReference type="Proteomes" id="UP000032233"/>
    </source>
</evidence>
<dbReference type="RefSeq" id="WP_044347033.1">
    <property type="nucleotide sequence ID" value="NZ_AZAC01000004.1"/>
</dbReference>
<dbReference type="PROSITE" id="PS00909">
    <property type="entry name" value="MR_MLE_2"/>
    <property type="match status" value="1"/>
</dbReference>
<dbReference type="GO" id="GO:0016853">
    <property type="term" value="F:isomerase activity"/>
    <property type="evidence" value="ECO:0007669"/>
    <property type="project" value="UniProtKB-KW"/>
</dbReference>
<dbReference type="InterPro" id="IPR036849">
    <property type="entry name" value="Enolase-like_C_sf"/>
</dbReference>
<dbReference type="Pfam" id="PF13378">
    <property type="entry name" value="MR_MLE_C"/>
    <property type="match status" value="1"/>
</dbReference>
<reference evidence="3 4" key="1">
    <citation type="submission" date="2013-11" db="EMBL/GenBank/DDBJ databases">
        <title>Metagenomic analysis of a methanogenic consortium involved in long chain n-alkane degradation.</title>
        <authorList>
            <person name="Davidova I.A."/>
            <person name="Callaghan A.V."/>
            <person name="Wawrik B."/>
            <person name="Pruitt S."/>
            <person name="Marks C."/>
            <person name="Duncan K.E."/>
            <person name="Suflita J.M."/>
        </authorList>
    </citation>
    <scope>NUCLEOTIDE SEQUENCE [LARGE SCALE GENOMIC DNA]</scope>
    <source>
        <strain evidence="3 4">SPR</strain>
    </source>
</reference>
<keyword evidence="4" id="KW-1185">Reference proteome</keyword>
<dbReference type="SMART" id="SM00922">
    <property type="entry name" value="MR_MLE"/>
    <property type="match status" value="1"/>
</dbReference>
<evidence type="ECO:0000256" key="1">
    <source>
        <dbReference type="ARBA" id="ARBA00022723"/>
    </source>
</evidence>
<dbReference type="GO" id="GO:0046872">
    <property type="term" value="F:metal ion binding"/>
    <property type="evidence" value="ECO:0007669"/>
    <property type="project" value="UniProtKB-KW"/>
</dbReference>
<dbReference type="InterPro" id="IPR013342">
    <property type="entry name" value="Mandelate_racemase_C"/>
</dbReference>